<evidence type="ECO:0000313" key="1">
    <source>
        <dbReference type="EMBL" id="SVE54352.1"/>
    </source>
</evidence>
<sequence length="204" mass="23216">MKNFLLSLMAVLVCAYTVQAHDNGLFVAVQFPDGNQPMIDGNDDDWSMIPIDVYSLQNDRLNSLDGFAEAAGIEELDASSLNIRHLAGWNEASNHIYVTSRVYDDIHIIRRVDPGRFYWDDSWEGDINALHETREQHNAGETATSFSYKFAFPPVEGTFEWLRPNRNLSWLTSGSQWFTVDFGFEGDEFGESTYIYEVAIQPIS</sequence>
<gene>
    <name evidence="1" type="ORF">METZ01_LOCUS507206</name>
</gene>
<reference evidence="1" key="1">
    <citation type="submission" date="2018-05" db="EMBL/GenBank/DDBJ databases">
        <authorList>
            <person name="Lanie J.A."/>
            <person name="Ng W.-L."/>
            <person name="Kazmierczak K.M."/>
            <person name="Andrzejewski T.M."/>
            <person name="Davidsen T.M."/>
            <person name="Wayne K.J."/>
            <person name="Tettelin H."/>
            <person name="Glass J.I."/>
            <person name="Rusch D."/>
            <person name="Podicherti R."/>
            <person name="Tsui H.-C.T."/>
            <person name="Winkler M.E."/>
        </authorList>
    </citation>
    <scope>NUCLEOTIDE SEQUENCE</scope>
</reference>
<proteinExistence type="predicted"/>
<accession>A0A383EBW0</accession>
<organism evidence="1">
    <name type="scientific">marine metagenome</name>
    <dbReference type="NCBI Taxonomy" id="408172"/>
    <lineage>
        <taxon>unclassified sequences</taxon>
        <taxon>metagenomes</taxon>
        <taxon>ecological metagenomes</taxon>
    </lineage>
</organism>
<feature type="non-terminal residue" evidence="1">
    <location>
        <position position="204"/>
    </location>
</feature>
<evidence type="ECO:0008006" key="2">
    <source>
        <dbReference type="Google" id="ProtNLM"/>
    </source>
</evidence>
<name>A0A383EBW0_9ZZZZ</name>
<protein>
    <recommendedName>
        <fullName evidence="2">Carbohydrate-binding domain-containing protein</fullName>
    </recommendedName>
</protein>
<dbReference type="EMBL" id="UINC01224641">
    <property type="protein sequence ID" value="SVE54352.1"/>
    <property type="molecule type" value="Genomic_DNA"/>
</dbReference>
<dbReference type="AlphaFoldDB" id="A0A383EBW0"/>